<evidence type="ECO:0000313" key="2">
    <source>
        <dbReference type="Proteomes" id="UP001304895"/>
    </source>
</evidence>
<reference evidence="1" key="1">
    <citation type="journal article" date="2023" name="Mol. Phylogenet. Evol.">
        <title>Genome-scale phylogeny and comparative genomics of the fungal order Sordariales.</title>
        <authorList>
            <person name="Hensen N."/>
            <person name="Bonometti L."/>
            <person name="Westerberg I."/>
            <person name="Brannstrom I.O."/>
            <person name="Guillou S."/>
            <person name="Cros-Aarteil S."/>
            <person name="Calhoun S."/>
            <person name="Haridas S."/>
            <person name="Kuo A."/>
            <person name="Mondo S."/>
            <person name="Pangilinan J."/>
            <person name="Riley R."/>
            <person name="LaButti K."/>
            <person name="Andreopoulos B."/>
            <person name="Lipzen A."/>
            <person name="Chen C."/>
            <person name="Yan M."/>
            <person name="Daum C."/>
            <person name="Ng V."/>
            <person name="Clum A."/>
            <person name="Steindorff A."/>
            <person name="Ohm R.A."/>
            <person name="Martin F."/>
            <person name="Silar P."/>
            <person name="Natvig D.O."/>
            <person name="Lalanne C."/>
            <person name="Gautier V."/>
            <person name="Ament-Velasquez S.L."/>
            <person name="Kruys A."/>
            <person name="Hutchinson M.I."/>
            <person name="Powell A.J."/>
            <person name="Barry K."/>
            <person name="Miller A.N."/>
            <person name="Grigoriev I.V."/>
            <person name="Debuchy R."/>
            <person name="Gladieux P."/>
            <person name="Hiltunen Thoren M."/>
            <person name="Johannesson H."/>
        </authorList>
    </citation>
    <scope>NUCLEOTIDE SEQUENCE</scope>
    <source>
        <strain evidence="1">CBS 123565</strain>
    </source>
</reference>
<comment type="caution">
    <text evidence="1">The sequence shown here is derived from an EMBL/GenBank/DDBJ whole genome shotgun (WGS) entry which is preliminary data.</text>
</comment>
<dbReference type="AlphaFoldDB" id="A0AAN6ZF73"/>
<proteinExistence type="predicted"/>
<organism evidence="1 2">
    <name type="scientific">Trichocladium antarcticum</name>
    <dbReference type="NCBI Taxonomy" id="1450529"/>
    <lineage>
        <taxon>Eukaryota</taxon>
        <taxon>Fungi</taxon>
        <taxon>Dikarya</taxon>
        <taxon>Ascomycota</taxon>
        <taxon>Pezizomycotina</taxon>
        <taxon>Sordariomycetes</taxon>
        <taxon>Sordariomycetidae</taxon>
        <taxon>Sordariales</taxon>
        <taxon>Chaetomiaceae</taxon>
        <taxon>Trichocladium</taxon>
    </lineage>
</organism>
<dbReference type="EMBL" id="MU853406">
    <property type="protein sequence ID" value="KAK4135249.1"/>
    <property type="molecule type" value="Genomic_DNA"/>
</dbReference>
<reference evidence="1" key="2">
    <citation type="submission" date="2023-05" db="EMBL/GenBank/DDBJ databases">
        <authorList>
            <consortium name="Lawrence Berkeley National Laboratory"/>
            <person name="Steindorff A."/>
            <person name="Hensen N."/>
            <person name="Bonometti L."/>
            <person name="Westerberg I."/>
            <person name="Brannstrom I.O."/>
            <person name="Guillou S."/>
            <person name="Cros-Aarteil S."/>
            <person name="Calhoun S."/>
            <person name="Haridas S."/>
            <person name="Kuo A."/>
            <person name="Mondo S."/>
            <person name="Pangilinan J."/>
            <person name="Riley R."/>
            <person name="Labutti K."/>
            <person name="Andreopoulos B."/>
            <person name="Lipzen A."/>
            <person name="Chen C."/>
            <person name="Yanf M."/>
            <person name="Daum C."/>
            <person name="Ng V."/>
            <person name="Clum A."/>
            <person name="Ohm R."/>
            <person name="Martin F."/>
            <person name="Silar P."/>
            <person name="Natvig D."/>
            <person name="Lalanne C."/>
            <person name="Gautier V."/>
            <person name="Ament-Velasquez S.L."/>
            <person name="Kruys A."/>
            <person name="Hutchinson M.I."/>
            <person name="Powell A.J."/>
            <person name="Barry K."/>
            <person name="Miller A.N."/>
            <person name="Grigoriev I.V."/>
            <person name="Debuchy R."/>
            <person name="Gladieux P."/>
            <person name="Thoren M.H."/>
            <person name="Johannesson H."/>
        </authorList>
    </citation>
    <scope>NUCLEOTIDE SEQUENCE</scope>
    <source>
        <strain evidence="1">CBS 123565</strain>
    </source>
</reference>
<accession>A0AAN6ZF73</accession>
<protein>
    <submittedName>
        <fullName evidence="1">Uncharacterized protein</fullName>
    </submittedName>
</protein>
<keyword evidence="2" id="KW-1185">Reference proteome</keyword>
<name>A0AAN6ZF73_9PEZI</name>
<dbReference type="Proteomes" id="UP001304895">
    <property type="component" value="Unassembled WGS sequence"/>
</dbReference>
<sequence>MPCQDQSAPEPLSGFIQYRPHGPTLLQWVQHPSPFVTVLILVDAQSVHDKKLEFTSPVPLQPVLFPDLCREATPWFSALGLLI</sequence>
<gene>
    <name evidence="1" type="ORF">BT67DRAFT_440919</name>
</gene>
<evidence type="ECO:0000313" key="1">
    <source>
        <dbReference type="EMBL" id="KAK4135249.1"/>
    </source>
</evidence>